<dbReference type="SMART" id="SM00530">
    <property type="entry name" value="HTH_XRE"/>
    <property type="match status" value="1"/>
</dbReference>
<gene>
    <name evidence="2" type="ORF">OCV88_07895</name>
</gene>
<evidence type="ECO:0000259" key="1">
    <source>
        <dbReference type="PROSITE" id="PS50943"/>
    </source>
</evidence>
<dbReference type="SUPFAM" id="SSF47413">
    <property type="entry name" value="lambda repressor-like DNA-binding domains"/>
    <property type="match status" value="1"/>
</dbReference>
<protein>
    <submittedName>
        <fullName evidence="2">Helix-turn-helix domain-containing protein</fullName>
    </submittedName>
</protein>
<evidence type="ECO:0000313" key="3">
    <source>
        <dbReference type="Proteomes" id="UP001652442"/>
    </source>
</evidence>
<accession>A0ABT2TJI5</accession>
<dbReference type="Pfam" id="PF01381">
    <property type="entry name" value="HTH_3"/>
    <property type="match status" value="1"/>
</dbReference>
<dbReference type="InterPro" id="IPR010982">
    <property type="entry name" value="Lambda_DNA-bd_dom_sf"/>
</dbReference>
<dbReference type="InterPro" id="IPR001387">
    <property type="entry name" value="Cro/C1-type_HTH"/>
</dbReference>
<name>A0ABT2TJI5_9FIRM</name>
<feature type="domain" description="HTH cro/C1-type" evidence="1">
    <location>
        <begin position="7"/>
        <end position="62"/>
    </location>
</feature>
<organism evidence="2 3">
    <name type="scientific">Brotonthovivens ammoniilytica</name>
    <dbReference type="NCBI Taxonomy" id="2981725"/>
    <lineage>
        <taxon>Bacteria</taxon>
        <taxon>Bacillati</taxon>
        <taxon>Bacillota</taxon>
        <taxon>Clostridia</taxon>
        <taxon>Lachnospirales</taxon>
        <taxon>Lachnospiraceae</taxon>
        <taxon>Brotonthovivens</taxon>
    </lineage>
</organism>
<sequence length="105" mass="11711">MTVGERLKEIREKNGMSQVEFADKINVSKQTLYKYENNLITNIPSDKIEAAAKLGNVSPSYIMGWEVSSVANSNTIAAHLDSDDLTEAELKDVADYIAFIKSKRK</sequence>
<keyword evidence="3" id="KW-1185">Reference proteome</keyword>
<dbReference type="Gene3D" id="1.10.260.40">
    <property type="entry name" value="lambda repressor-like DNA-binding domains"/>
    <property type="match status" value="1"/>
</dbReference>
<dbReference type="RefSeq" id="WP_158424954.1">
    <property type="nucleotide sequence ID" value="NZ_JAOQJQ010000002.1"/>
</dbReference>
<dbReference type="PROSITE" id="PS50943">
    <property type="entry name" value="HTH_CROC1"/>
    <property type="match status" value="1"/>
</dbReference>
<evidence type="ECO:0000313" key="2">
    <source>
        <dbReference type="EMBL" id="MCU6762267.1"/>
    </source>
</evidence>
<proteinExistence type="predicted"/>
<reference evidence="2 3" key="1">
    <citation type="journal article" date="2021" name="ISME Commun">
        <title>Automated analysis of genomic sequences facilitates high-throughput and comprehensive description of bacteria.</title>
        <authorList>
            <person name="Hitch T.C.A."/>
        </authorList>
    </citation>
    <scope>NUCLEOTIDE SEQUENCE [LARGE SCALE GENOMIC DNA]</scope>
    <source>
        <strain evidence="2 3">Sanger_109</strain>
    </source>
</reference>
<dbReference type="CDD" id="cd00093">
    <property type="entry name" value="HTH_XRE"/>
    <property type="match status" value="1"/>
</dbReference>
<comment type="caution">
    <text evidence="2">The sequence shown here is derived from an EMBL/GenBank/DDBJ whole genome shotgun (WGS) entry which is preliminary data.</text>
</comment>
<dbReference type="EMBL" id="JAOQJQ010000002">
    <property type="protein sequence ID" value="MCU6762267.1"/>
    <property type="molecule type" value="Genomic_DNA"/>
</dbReference>
<dbReference type="Proteomes" id="UP001652442">
    <property type="component" value="Unassembled WGS sequence"/>
</dbReference>